<keyword evidence="4" id="KW-1185">Reference proteome</keyword>
<name>A0AB34GIL3_ESCRO</name>
<keyword evidence="2" id="KW-0732">Signal</keyword>
<sequence length="231" mass="22924">MAKPGARPRGSRGPAPLLLAGLALLGAVRARAAAGGSFSLHPPYFNLAEGARIAASATCGEEAPARGAPRPTEDLYCKLVGGAGGDPNQTIQVSAGRGSGGAGRAGPGRGGGAAGAGHAPGSDSGTPARLGEEPQGPRRSQVRTAAPAARLYAPVPPFGGRKGPQLGPSGSAREVRVPPGRRHAADPGAAGTARVRRRWLAGGERPVPGPRRPQVPGSRRGRDLASPAGCL</sequence>
<accession>A0AB34GIL3</accession>
<feature type="compositionally biased region" description="Low complexity" evidence="1">
    <location>
        <begin position="116"/>
        <end position="125"/>
    </location>
</feature>
<feature type="chain" id="PRO_5044274065" evidence="2">
    <location>
        <begin position="31"/>
        <end position="231"/>
    </location>
</feature>
<protein>
    <submittedName>
        <fullName evidence="3">Uncharacterized protein</fullName>
    </submittedName>
</protein>
<dbReference type="Gene3D" id="2.60.120.260">
    <property type="entry name" value="Galactose-binding domain-like"/>
    <property type="match status" value="1"/>
</dbReference>
<dbReference type="AlphaFoldDB" id="A0AB34GIL3"/>
<evidence type="ECO:0000256" key="2">
    <source>
        <dbReference type="SAM" id="SignalP"/>
    </source>
</evidence>
<feature type="signal peptide" evidence="2">
    <location>
        <begin position="1"/>
        <end position="30"/>
    </location>
</feature>
<proteinExistence type="predicted"/>
<gene>
    <name evidence="3" type="ORF">J1605_012964</name>
</gene>
<organism evidence="3 4">
    <name type="scientific">Eschrichtius robustus</name>
    <name type="common">California gray whale</name>
    <name type="synonym">Eschrichtius gibbosus</name>
    <dbReference type="NCBI Taxonomy" id="9764"/>
    <lineage>
        <taxon>Eukaryota</taxon>
        <taxon>Metazoa</taxon>
        <taxon>Chordata</taxon>
        <taxon>Craniata</taxon>
        <taxon>Vertebrata</taxon>
        <taxon>Euteleostomi</taxon>
        <taxon>Mammalia</taxon>
        <taxon>Eutheria</taxon>
        <taxon>Laurasiatheria</taxon>
        <taxon>Artiodactyla</taxon>
        <taxon>Whippomorpha</taxon>
        <taxon>Cetacea</taxon>
        <taxon>Mysticeti</taxon>
        <taxon>Eschrichtiidae</taxon>
        <taxon>Eschrichtius</taxon>
    </lineage>
</organism>
<feature type="compositionally biased region" description="Gly residues" evidence="1">
    <location>
        <begin position="97"/>
        <end position="115"/>
    </location>
</feature>
<evidence type="ECO:0000313" key="4">
    <source>
        <dbReference type="Proteomes" id="UP001159641"/>
    </source>
</evidence>
<comment type="caution">
    <text evidence="3">The sequence shown here is derived from an EMBL/GenBank/DDBJ whole genome shotgun (WGS) entry which is preliminary data.</text>
</comment>
<reference evidence="3 4" key="1">
    <citation type="submission" date="2022-11" db="EMBL/GenBank/DDBJ databases">
        <title>Whole genome sequence of Eschrichtius robustus ER-17-0199.</title>
        <authorList>
            <person name="Bruniche-Olsen A."/>
            <person name="Black A.N."/>
            <person name="Fields C.J."/>
            <person name="Walden K."/>
            <person name="Dewoody J.A."/>
        </authorList>
    </citation>
    <scope>NUCLEOTIDE SEQUENCE [LARGE SCALE GENOMIC DNA]</scope>
    <source>
        <strain evidence="3">ER-17-0199</strain>
        <tissue evidence="3">Blubber</tissue>
    </source>
</reference>
<dbReference type="EMBL" id="JAIQCJ010002232">
    <property type="protein sequence ID" value="KAJ8779113.1"/>
    <property type="molecule type" value="Genomic_DNA"/>
</dbReference>
<dbReference type="Proteomes" id="UP001159641">
    <property type="component" value="Unassembled WGS sequence"/>
</dbReference>
<evidence type="ECO:0000256" key="1">
    <source>
        <dbReference type="SAM" id="MobiDB-lite"/>
    </source>
</evidence>
<evidence type="ECO:0000313" key="3">
    <source>
        <dbReference type="EMBL" id="KAJ8779113.1"/>
    </source>
</evidence>
<feature type="region of interest" description="Disordered" evidence="1">
    <location>
        <begin position="79"/>
        <end position="231"/>
    </location>
</feature>